<dbReference type="GO" id="GO:0051287">
    <property type="term" value="F:NAD binding"/>
    <property type="evidence" value="ECO:0007669"/>
    <property type="project" value="InterPro"/>
</dbReference>
<keyword evidence="24" id="KW-1185">Reference proteome</keyword>
<keyword evidence="10 18" id="KW-0460">Magnesium</keyword>
<feature type="site" description="Critical for catalysis" evidence="19">
    <location>
        <position position="228"/>
    </location>
</feature>
<evidence type="ECO:0000313" key="24">
    <source>
        <dbReference type="Proteomes" id="UP001151071"/>
    </source>
</evidence>
<keyword evidence="6 21" id="KW-0329">Glyoxylate bypass</keyword>
<evidence type="ECO:0000256" key="16">
    <source>
        <dbReference type="PIRSR" id="PIRSR604439-1"/>
    </source>
</evidence>
<dbReference type="Proteomes" id="UP001151071">
    <property type="component" value="Unassembled WGS sequence"/>
</dbReference>
<evidence type="ECO:0000256" key="1">
    <source>
        <dbReference type="ARBA" id="ARBA00001936"/>
    </source>
</evidence>
<dbReference type="InterPro" id="IPR019818">
    <property type="entry name" value="IsoCit/isopropylmalate_DH_CS"/>
</dbReference>
<comment type="cofactor">
    <cofactor evidence="18">
        <name>Mg(2+)</name>
        <dbReference type="ChEBI" id="CHEBI:18420"/>
    </cofactor>
    <cofactor evidence="18">
        <name>Mn(2+)</name>
        <dbReference type="ChEBI" id="CHEBI:29035"/>
    </cofactor>
    <text evidence="18">Binds 1 Mg(2+) or Mn(2+) ion per subunit.</text>
</comment>
<evidence type="ECO:0000256" key="10">
    <source>
        <dbReference type="ARBA" id="ARBA00022842"/>
    </source>
</evidence>
<dbReference type="EMBL" id="JAPYYP010000007">
    <property type="protein sequence ID" value="MDA5108273.1"/>
    <property type="molecule type" value="Genomic_DNA"/>
</dbReference>
<evidence type="ECO:0000256" key="2">
    <source>
        <dbReference type="ARBA" id="ARBA00007769"/>
    </source>
</evidence>
<feature type="binding site" evidence="16">
    <location>
        <position position="111"/>
    </location>
    <ligand>
        <name>D-threo-isocitrate</name>
        <dbReference type="ChEBI" id="CHEBI:15562"/>
    </ligand>
</feature>
<evidence type="ECO:0000256" key="5">
    <source>
        <dbReference type="ARBA" id="ARBA00019562"/>
    </source>
</evidence>
<dbReference type="SUPFAM" id="SSF53659">
    <property type="entry name" value="Isocitrate/Isopropylmalate dehydrogenase-like"/>
    <property type="match status" value="1"/>
</dbReference>
<evidence type="ECO:0000256" key="20">
    <source>
        <dbReference type="PIRSR" id="PIRSR604439-5"/>
    </source>
</evidence>
<dbReference type="SMART" id="SM01329">
    <property type="entry name" value="Iso_dh"/>
    <property type="match status" value="1"/>
</dbReference>
<feature type="binding site" evidence="17">
    <location>
        <position position="363"/>
    </location>
    <ligand>
        <name>NADP(+)</name>
        <dbReference type="ChEBI" id="CHEBI:58349"/>
    </ligand>
</feature>
<dbReference type="GO" id="GO:0006099">
    <property type="term" value="P:tricarboxylic acid cycle"/>
    <property type="evidence" value="ECO:0007669"/>
    <property type="project" value="UniProtKB-UniRule"/>
</dbReference>
<feature type="modified residue" description="N6-succinyllysine" evidence="20">
    <location>
        <position position="98"/>
    </location>
</feature>
<comment type="similarity">
    <text evidence="2">Belongs to the isocitrate and isopropylmalate dehydrogenases family.</text>
</comment>
<dbReference type="FunFam" id="3.40.718.10:FF:000005">
    <property type="entry name" value="Isocitrate dehydrogenase [NADP]"/>
    <property type="match status" value="1"/>
</dbReference>
<dbReference type="RefSeq" id="WP_029097728.1">
    <property type="nucleotide sequence ID" value="NZ_JAPYYP010000007.1"/>
</dbReference>
<dbReference type="GO" id="GO:0000287">
    <property type="term" value="F:magnesium ion binding"/>
    <property type="evidence" value="ECO:0007669"/>
    <property type="project" value="InterPro"/>
</dbReference>
<dbReference type="NCBIfam" id="NF005425">
    <property type="entry name" value="PRK07006.1"/>
    <property type="match status" value="1"/>
</dbReference>
<evidence type="ECO:0000256" key="12">
    <source>
        <dbReference type="ARBA" id="ARBA00023002"/>
    </source>
</evidence>
<feature type="modified residue" description="Phosphoserine" evidence="20">
    <location>
        <position position="111"/>
    </location>
</feature>
<feature type="binding site" evidence="16">
    <location>
        <position position="151"/>
    </location>
    <ligand>
        <name>D-threo-isocitrate</name>
        <dbReference type="ChEBI" id="CHEBI:15562"/>
    </ligand>
</feature>
<evidence type="ECO:0000256" key="13">
    <source>
        <dbReference type="ARBA" id="ARBA00023211"/>
    </source>
</evidence>
<dbReference type="PANTHER" id="PTHR43504:SF1">
    <property type="entry name" value="ISOCITRATE DEHYDROGENASE [NADP]"/>
    <property type="match status" value="1"/>
</dbReference>
<feature type="binding site" evidence="16">
    <location>
        <position position="127"/>
    </location>
    <ligand>
        <name>D-threo-isocitrate</name>
        <dbReference type="ChEBI" id="CHEBI:15562"/>
    </ligand>
</feature>
<dbReference type="PANTHER" id="PTHR43504">
    <property type="entry name" value="ISOCITRATE DEHYDROGENASE [NADP]"/>
    <property type="match status" value="1"/>
</dbReference>
<feature type="site" description="Critical for catalysis" evidence="19">
    <location>
        <position position="158"/>
    </location>
</feature>
<dbReference type="PROSITE" id="PS00470">
    <property type="entry name" value="IDH_IMDH"/>
    <property type="match status" value="1"/>
</dbReference>
<dbReference type="InterPro" id="IPR024084">
    <property type="entry name" value="IsoPropMal-DH-like_dom"/>
</dbReference>
<evidence type="ECO:0000256" key="11">
    <source>
        <dbReference type="ARBA" id="ARBA00022857"/>
    </source>
</evidence>
<comment type="catalytic activity">
    <reaction evidence="14">
        <text>D-threo-isocitrate + NADP(+) = 2-oxoglutarate + CO2 + NADPH</text>
        <dbReference type="Rhea" id="RHEA:19629"/>
        <dbReference type="ChEBI" id="CHEBI:15562"/>
        <dbReference type="ChEBI" id="CHEBI:16526"/>
        <dbReference type="ChEBI" id="CHEBI:16810"/>
        <dbReference type="ChEBI" id="CHEBI:57783"/>
        <dbReference type="ChEBI" id="CHEBI:58349"/>
        <dbReference type="EC" id="1.1.1.42"/>
    </reaction>
</comment>
<sequence length="427" mass="46769">MFKTLSQPAAGEKITVDNGKLVVPNNPIIPFIEGDGTGPDIWNAAVRVLDAAVEKAYKGEKKIAWFEVYAGEKAYNKFGEWLPEDTLTAVREYLIAIKGPLTTPVGGGIRSINVALRQELDLYACVRPVRYFEGVPSPVKHPELTDMVIFRENTEDIYAGVEWAEGTPEVKKVIEFLQKEMGVKKIRFPETSGIGIKPVSKEGTERLVRAAINYALANKRKSVTLVHKGNIMKFTEGAFKNWGYALAEREFGDKVFTWAQYDRIKAEGGDADKAQKEAEAAGKIIVKDVIADAFLQQILTRPAEYDVVATLNLNGDYISDALAAQVGGIGIAPGANINYLTGHAVFEATHGTAPKYAGLDKVNPSSVILSGEMMLRHLGWNEAADLIISSMEKTISAKTVTYDFARLMEGATELKCSEFADALIKNM</sequence>
<dbReference type="InterPro" id="IPR004439">
    <property type="entry name" value="Isocitrate_DH_NADP_dimer_prok"/>
</dbReference>
<name>A0A9X3Z324_9BACL</name>
<protein>
    <recommendedName>
        <fullName evidence="5 21">Isocitrate dehydrogenase [NADP]</fullName>
        <ecNumber evidence="4 21">1.1.1.42</ecNumber>
    </recommendedName>
</protein>
<feature type="binding site" evidence="17">
    <location>
        <position position="402"/>
    </location>
    <ligand>
        <name>NADP(+)</name>
        <dbReference type="ChEBI" id="CHEBI:58349"/>
    </ligand>
</feature>
<keyword evidence="9 21" id="KW-0479">Metal-binding</keyword>
<dbReference type="GO" id="GO:0006097">
    <property type="term" value="P:glyoxylate cycle"/>
    <property type="evidence" value="ECO:0007669"/>
    <property type="project" value="UniProtKB-KW"/>
</dbReference>
<keyword evidence="7 21" id="KW-0816">Tricarboxylic acid cycle</keyword>
<evidence type="ECO:0000256" key="7">
    <source>
        <dbReference type="ARBA" id="ARBA00022532"/>
    </source>
</evidence>
<evidence type="ECO:0000256" key="14">
    <source>
        <dbReference type="ARBA" id="ARBA00023554"/>
    </source>
</evidence>
<evidence type="ECO:0000256" key="15">
    <source>
        <dbReference type="ARBA" id="ARBA00046127"/>
    </source>
</evidence>
<feature type="binding site" evidence="18">
    <location>
        <position position="316"/>
    </location>
    <ligand>
        <name>Mg(2+)</name>
        <dbReference type="ChEBI" id="CHEBI:18420"/>
    </ligand>
</feature>
<evidence type="ECO:0000256" key="6">
    <source>
        <dbReference type="ARBA" id="ARBA00022435"/>
    </source>
</evidence>
<dbReference type="Pfam" id="PF00180">
    <property type="entry name" value="Iso_dh"/>
    <property type="match status" value="1"/>
</dbReference>
<keyword evidence="13 18" id="KW-0464">Manganese</keyword>
<feature type="binding site" evidence="16">
    <location>
        <position position="117"/>
    </location>
    <ligand>
        <name>D-threo-isocitrate</name>
        <dbReference type="ChEBI" id="CHEBI:15562"/>
    </ligand>
</feature>
<evidence type="ECO:0000256" key="19">
    <source>
        <dbReference type="PIRSR" id="PIRSR604439-4"/>
    </source>
</evidence>
<dbReference type="EC" id="1.1.1.42" evidence="4 21"/>
<comment type="caution">
    <text evidence="23">The sequence shown here is derived from an EMBL/GenBank/DDBJ whole genome shotgun (WGS) entry which is preliminary data.</text>
</comment>
<evidence type="ECO:0000259" key="22">
    <source>
        <dbReference type="SMART" id="SM01329"/>
    </source>
</evidence>
<gene>
    <name evidence="23" type="primary">icd</name>
    <name evidence="23" type="ORF">O3V59_07860</name>
</gene>
<evidence type="ECO:0000256" key="18">
    <source>
        <dbReference type="PIRSR" id="PIRSR604439-3"/>
    </source>
</evidence>
<feature type="binding site" evidence="17">
    <location>
        <begin position="350"/>
        <end position="356"/>
    </location>
    <ligand>
        <name>NADP(+)</name>
        <dbReference type="ChEBI" id="CHEBI:58349"/>
    </ligand>
</feature>
<keyword evidence="12" id="KW-0560">Oxidoreductase</keyword>
<keyword evidence="11 17" id="KW-0521">NADP</keyword>
<evidence type="ECO:0000256" key="17">
    <source>
        <dbReference type="PIRSR" id="PIRSR604439-2"/>
    </source>
</evidence>
<evidence type="ECO:0000256" key="21">
    <source>
        <dbReference type="RuleBase" id="RU004446"/>
    </source>
</evidence>
<feature type="modified residue" description="N6-succinyllysine" evidence="20">
    <location>
        <position position="240"/>
    </location>
</feature>
<dbReference type="NCBIfam" id="TIGR00183">
    <property type="entry name" value="prok_nadp_idh"/>
    <property type="match status" value="1"/>
</dbReference>
<reference evidence="23" key="1">
    <citation type="submission" date="2022-12" db="EMBL/GenBank/DDBJ databases">
        <title>Draft genome sequence of the thermophilic strain Brevibacillus thermoruber HT42, isolated from Los Humeros, Puebla, Mexico, with biotechnological potential.</title>
        <authorList>
            <person name="Lara Sanchez J."/>
            <person name="Solis Palacios R."/>
            <person name="Bustos Baena A.S."/>
            <person name="Ruz Baez A.E."/>
            <person name="Espinosa Luna G."/>
            <person name="Oliart Ros R.M."/>
        </authorList>
    </citation>
    <scope>NUCLEOTIDE SEQUENCE</scope>
    <source>
        <strain evidence="23">HT42</strain>
    </source>
</reference>
<feature type="modified residue" description="N6-acetyllysine" evidence="20">
    <location>
        <position position="140"/>
    </location>
</feature>
<organism evidence="23 24">
    <name type="scientific">Brevibacillus thermoruber</name>
    <dbReference type="NCBI Taxonomy" id="33942"/>
    <lineage>
        <taxon>Bacteria</taxon>
        <taxon>Bacillati</taxon>
        <taxon>Bacillota</taxon>
        <taxon>Bacilli</taxon>
        <taxon>Bacillales</taxon>
        <taxon>Paenibacillaceae</taxon>
        <taxon>Brevibacillus</taxon>
    </lineage>
</organism>
<keyword evidence="8" id="KW-0597">Phosphoprotein</keyword>
<accession>A0A9X3Z324</accession>
<comment type="subunit">
    <text evidence="3">Homodimer.</text>
</comment>
<feature type="binding site" evidence="16">
    <location>
        <position position="113"/>
    </location>
    <ligand>
        <name>D-threo-isocitrate</name>
        <dbReference type="ChEBI" id="CHEBI:15562"/>
    </ligand>
</feature>
<evidence type="ECO:0000256" key="3">
    <source>
        <dbReference type="ARBA" id="ARBA00011738"/>
    </source>
</evidence>
<evidence type="ECO:0000256" key="4">
    <source>
        <dbReference type="ARBA" id="ARBA00013013"/>
    </source>
</evidence>
<dbReference type="AlphaFoldDB" id="A0A9X3Z324"/>
<evidence type="ECO:0000313" key="23">
    <source>
        <dbReference type="EMBL" id="MDA5108273.1"/>
    </source>
</evidence>
<feature type="binding site" evidence="17">
    <location>
        <position position="102"/>
    </location>
    <ligand>
        <name>NADP(+)</name>
        <dbReference type="ChEBI" id="CHEBI:58349"/>
    </ligand>
</feature>
<feature type="binding site" evidence="17">
    <location>
        <position position="406"/>
    </location>
    <ligand>
        <name>NADP(+)</name>
        <dbReference type="ChEBI" id="CHEBI:58349"/>
    </ligand>
</feature>
<proteinExistence type="inferred from homology"/>
<evidence type="ECO:0000256" key="9">
    <source>
        <dbReference type="ARBA" id="ARBA00022723"/>
    </source>
</evidence>
<dbReference type="Gene3D" id="3.40.718.10">
    <property type="entry name" value="Isopropylmalate Dehydrogenase"/>
    <property type="match status" value="1"/>
</dbReference>
<comment type="function">
    <text evidence="15">Catalyzes the oxidative decarboxylation of isocitrate to 2-oxoglutarate and carbon dioxide with the concomitant reduction of NADP(+).</text>
</comment>
<dbReference type="GO" id="GO:0004450">
    <property type="term" value="F:isocitrate dehydrogenase (NADP+) activity"/>
    <property type="evidence" value="ECO:0007669"/>
    <property type="project" value="UniProtKB-UniRule"/>
</dbReference>
<evidence type="ECO:0000256" key="8">
    <source>
        <dbReference type="ARBA" id="ARBA00022553"/>
    </source>
</evidence>
<comment type="cofactor">
    <cofactor evidence="1">
        <name>Mn(2+)</name>
        <dbReference type="ChEBI" id="CHEBI:29035"/>
    </cofactor>
</comment>
<feature type="domain" description="Isopropylmalate dehydrogenase-like" evidence="22">
    <location>
        <begin position="28"/>
        <end position="423"/>
    </location>
</feature>